<protein>
    <submittedName>
        <fullName evidence="6">Pentatricopeptide repeat protein</fullName>
    </submittedName>
</protein>
<dbReference type="GO" id="GO:0009451">
    <property type="term" value="P:RNA modification"/>
    <property type="evidence" value="ECO:0007669"/>
    <property type="project" value="InterPro"/>
</dbReference>
<name>A0A678WD82_SALMI</name>
<keyword evidence="3" id="KW-0809">Transit peptide</keyword>
<dbReference type="FunFam" id="1.25.40.10:FF:000366">
    <property type="entry name" value="Pentatricopeptide (PPR) repeat-containing protein"/>
    <property type="match status" value="1"/>
</dbReference>
<proteinExistence type="evidence at transcript level"/>
<dbReference type="Gene3D" id="1.25.40.10">
    <property type="entry name" value="Tetratricopeptide repeat domain"/>
    <property type="match status" value="4"/>
</dbReference>
<dbReference type="InterPro" id="IPR002885">
    <property type="entry name" value="PPR_rpt"/>
</dbReference>
<dbReference type="AlphaFoldDB" id="A0A678WD82"/>
<feature type="repeat" description="PPR" evidence="4">
    <location>
        <begin position="227"/>
        <end position="261"/>
    </location>
</feature>
<dbReference type="InterPro" id="IPR011990">
    <property type="entry name" value="TPR-like_helical_dom_sf"/>
</dbReference>
<organism evidence="6">
    <name type="scientific">Salvia miltiorrhiza</name>
    <name type="common">Chinese sage</name>
    <dbReference type="NCBI Taxonomy" id="226208"/>
    <lineage>
        <taxon>Eukaryota</taxon>
        <taxon>Viridiplantae</taxon>
        <taxon>Streptophyta</taxon>
        <taxon>Embryophyta</taxon>
        <taxon>Tracheophyta</taxon>
        <taxon>Spermatophyta</taxon>
        <taxon>Magnoliopsida</taxon>
        <taxon>eudicotyledons</taxon>
        <taxon>Gunneridae</taxon>
        <taxon>Pentapetalae</taxon>
        <taxon>asterids</taxon>
        <taxon>lamiids</taxon>
        <taxon>Lamiales</taxon>
        <taxon>Lamiaceae</taxon>
        <taxon>Nepetoideae</taxon>
        <taxon>Mentheae</taxon>
        <taxon>Salviinae</taxon>
        <taxon>Salvia</taxon>
        <taxon>Salvia incertae sedis</taxon>
    </lineage>
</organism>
<dbReference type="Pfam" id="PF20431">
    <property type="entry name" value="E_motif"/>
    <property type="match status" value="1"/>
</dbReference>
<dbReference type="GO" id="GO:0008270">
    <property type="term" value="F:zinc ion binding"/>
    <property type="evidence" value="ECO:0007669"/>
    <property type="project" value="InterPro"/>
</dbReference>
<evidence type="ECO:0000313" key="6">
    <source>
        <dbReference type="EMBL" id="AYM00620.1"/>
    </source>
</evidence>
<feature type="domain" description="DYW" evidence="5">
    <location>
        <begin position="544"/>
        <end position="636"/>
    </location>
</feature>
<dbReference type="Pfam" id="PF13041">
    <property type="entry name" value="PPR_2"/>
    <property type="match status" value="2"/>
</dbReference>
<dbReference type="FunFam" id="1.25.40.10:FF:000196">
    <property type="entry name" value="Pentatricopeptide repeat-containing protein At4g14850"/>
    <property type="match status" value="1"/>
</dbReference>
<dbReference type="InterPro" id="IPR032867">
    <property type="entry name" value="DYW_dom"/>
</dbReference>
<dbReference type="FunFam" id="1.25.40.10:FF:000488">
    <property type="entry name" value="Pentatricopeptide repeat-containing protein, mitochondrial"/>
    <property type="match status" value="1"/>
</dbReference>
<dbReference type="Pfam" id="PF01535">
    <property type="entry name" value="PPR"/>
    <property type="match status" value="3"/>
</dbReference>
<comment type="similarity">
    <text evidence="1">Belongs to the PPR family. PCMP-H subfamily.</text>
</comment>
<evidence type="ECO:0000256" key="3">
    <source>
        <dbReference type="ARBA" id="ARBA00022946"/>
    </source>
</evidence>
<dbReference type="GO" id="GO:0003723">
    <property type="term" value="F:RNA binding"/>
    <property type="evidence" value="ECO:0007669"/>
    <property type="project" value="InterPro"/>
</dbReference>
<dbReference type="EMBL" id="MH004620">
    <property type="protein sequence ID" value="AYM00620.1"/>
    <property type="molecule type" value="mRNA"/>
</dbReference>
<dbReference type="InterPro" id="IPR046848">
    <property type="entry name" value="E_motif"/>
</dbReference>
<reference evidence="6" key="1">
    <citation type="journal article" date="2018" name="Molecules">
        <title>The Pentatricopeptide Repeat Gene Family in Salvia miltiorrhiza: Genome-Wide Characterization and Expression Analysis.</title>
        <authorList>
            <person name="Li H."/>
            <person name="Li C."/>
            <person name="Deng Y."/>
            <person name="Jiang X."/>
            <person name="Lu S."/>
        </authorList>
    </citation>
    <scope>NUCLEOTIDE SEQUENCE</scope>
</reference>
<dbReference type="PANTHER" id="PTHR47926:SF466">
    <property type="entry name" value="(WILD MALAYSIAN BANANA) HYPOTHETICAL PROTEIN"/>
    <property type="match status" value="1"/>
</dbReference>
<evidence type="ECO:0000256" key="1">
    <source>
        <dbReference type="ARBA" id="ARBA00006643"/>
    </source>
</evidence>
<feature type="repeat" description="PPR" evidence="4">
    <location>
        <begin position="328"/>
        <end position="362"/>
    </location>
</feature>
<reference evidence="6" key="2">
    <citation type="submission" date="2018-02" db="EMBL/GenBank/DDBJ databases">
        <authorList>
            <person name="Li H.Q."/>
            <person name="Lu S.F."/>
        </authorList>
    </citation>
    <scope>NUCLEOTIDE SEQUENCE</scope>
</reference>
<dbReference type="Pfam" id="PF14432">
    <property type="entry name" value="DYW_deaminase"/>
    <property type="match status" value="1"/>
</dbReference>
<accession>A0A678WD82</accession>
<feature type="repeat" description="PPR" evidence="4">
    <location>
        <begin position="123"/>
        <end position="157"/>
    </location>
</feature>
<evidence type="ECO:0000259" key="5">
    <source>
        <dbReference type="Pfam" id="PF14432"/>
    </source>
</evidence>
<dbReference type="PROSITE" id="PS51375">
    <property type="entry name" value="PPR"/>
    <property type="match status" value="3"/>
</dbReference>
<evidence type="ECO:0000256" key="4">
    <source>
        <dbReference type="PROSITE-ProRule" id="PRU00708"/>
    </source>
</evidence>
<dbReference type="FunFam" id="1.25.40.10:FF:000144">
    <property type="entry name" value="Pentatricopeptide repeat-containing protein, mitochondrial"/>
    <property type="match status" value="1"/>
</dbReference>
<dbReference type="InterPro" id="IPR046960">
    <property type="entry name" value="PPR_At4g14850-like_plant"/>
</dbReference>
<evidence type="ECO:0000256" key="2">
    <source>
        <dbReference type="ARBA" id="ARBA00022737"/>
    </source>
</evidence>
<dbReference type="PANTHER" id="PTHR47926">
    <property type="entry name" value="PENTATRICOPEPTIDE REPEAT-CONTAINING PROTEIN"/>
    <property type="match status" value="1"/>
</dbReference>
<dbReference type="NCBIfam" id="TIGR00756">
    <property type="entry name" value="PPR"/>
    <property type="match status" value="3"/>
</dbReference>
<sequence length="636" mass="71388">MLRRSTQFFHHCNLQTFISIAINRNFSIHQSTKLDSFPPNFPNSNIAAPTFKLIHASSQEYDAMLNECVNRKHVRGGQTVQAHMIKTRYLRHVYLGGRLIVLYLKCGCLDDARMMFDEMPHRNVVSWTAMISGYTKSGFYYEALRHFVEMLRSGISGTNPNEFTFATVLTSCTSASQLECGRQIHSLIVKSSFISHVYVGSSLLDLYAKSGRIHEARLVFEGLPERDVVSCTAIVSGYAQLGFDKEALDLFCGLQREGMAFNHVTYACVLTALSGLAAFEYGRQVHGHVLRSHLSFYIVLENSLIDMYAKCGHLVYARRIFDEMRERSVISWNAMLGGYGKHGDGEAVVELYNKMREENKVNADSTTLLIVLSGCSHGGMEQIGLEFFDEAASTSGVDLGIEHYGCVVDLLGRAGQLERALQFVKEMPLEPNAAIWGSLLGACRAHQNFRVGKVAADHLLEIEPENAGNYVMVCNLYASDGRWHEVRKVRQLMKEKAVVKEPGKSWMALGQTLHTFYAGDRSHPGNEEVLCKVGEMSDRIKAAGYAPDLSCVLHDVDDEQKESALLGHSEKLALAFGMMNVCEAKPIRVMKNLRICVDCHSFAKFVSLVYSRELFIRDTSRFHHIVNGMCSCRDYW</sequence>
<keyword evidence="2" id="KW-0677">Repeat</keyword>